<evidence type="ECO:0008006" key="4">
    <source>
        <dbReference type="Google" id="ProtNLM"/>
    </source>
</evidence>
<sequence>PLHQFASQQTPEAQLQALQDKIRTNPQNSEQWALLGEYYLWQNDYSNSLLAYRQALQLHGENAELYAALATVLYYQASQHMTAQTR</sequence>
<dbReference type="InterPro" id="IPR019734">
    <property type="entry name" value="TPR_rpt"/>
</dbReference>
<dbReference type="PANTHER" id="PTHR47870">
    <property type="entry name" value="CYTOCHROME C-TYPE BIOGENESIS PROTEIN CCMH"/>
    <property type="match status" value="1"/>
</dbReference>
<dbReference type="EMBL" id="JASOPW010000036">
    <property type="protein sequence ID" value="MDK7299452.1"/>
    <property type="molecule type" value="Genomic_DNA"/>
</dbReference>
<proteinExistence type="predicted"/>
<feature type="repeat" description="TPR" evidence="1">
    <location>
        <begin position="29"/>
        <end position="62"/>
    </location>
</feature>
<gene>
    <name evidence="2" type="ORF">QP478_09800</name>
</gene>
<evidence type="ECO:0000256" key="1">
    <source>
        <dbReference type="PROSITE-ProRule" id="PRU00339"/>
    </source>
</evidence>
<dbReference type="SMART" id="SM00028">
    <property type="entry name" value="TPR"/>
    <property type="match status" value="1"/>
</dbReference>
<dbReference type="Gene3D" id="1.25.40.10">
    <property type="entry name" value="Tetratricopeptide repeat domain"/>
    <property type="match status" value="1"/>
</dbReference>
<evidence type="ECO:0000313" key="3">
    <source>
        <dbReference type="Proteomes" id="UP001230232"/>
    </source>
</evidence>
<dbReference type="Proteomes" id="UP001230232">
    <property type="component" value="Unassembled WGS sequence"/>
</dbReference>
<accession>A0ABD4ZN40</accession>
<dbReference type="RefSeq" id="WP_285020753.1">
    <property type="nucleotide sequence ID" value="NZ_JASOPW010000036.1"/>
</dbReference>
<dbReference type="AlphaFoldDB" id="A0ABD4ZN40"/>
<evidence type="ECO:0000313" key="2">
    <source>
        <dbReference type="EMBL" id="MDK7299452.1"/>
    </source>
</evidence>
<dbReference type="PROSITE" id="PS50005">
    <property type="entry name" value="TPR"/>
    <property type="match status" value="1"/>
</dbReference>
<dbReference type="SUPFAM" id="SSF48452">
    <property type="entry name" value="TPR-like"/>
    <property type="match status" value="1"/>
</dbReference>
<feature type="non-terminal residue" evidence="2">
    <location>
        <position position="86"/>
    </location>
</feature>
<dbReference type="InterPro" id="IPR051263">
    <property type="entry name" value="C-type_cytochrome_biogenesis"/>
</dbReference>
<reference evidence="2 3" key="1">
    <citation type="submission" date="2023-05" db="EMBL/GenBank/DDBJ databases">
        <title>Cataloging the Phylogenetic Diversity of Human Bladder Bacteria.</title>
        <authorList>
            <person name="Du J."/>
        </authorList>
    </citation>
    <scope>NUCLEOTIDE SEQUENCE [LARGE SCALE GENOMIC DNA]</scope>
    <source>
        <strain evidence="2 3">UMB0725</strain>
    </source>
</reference>
<comment type="caution">
    <text evidence="2">The sequence shown here is derived from an EMBL/GenBank/DDBJ whole genome shotgun (WGS) entry which is preliminary data.</text>
</comment>
<protein>
    <recommendedName>
        <fullName evidence="4">Tetratricopeptide repeat protein</fullName>
    </recommendedName>
</protein>
<keyword evidence="1" id="KW-0802">TPR repeat</keyword>
<feature type="non-terminal residue" evidence="2">
    <location>
        <position position="1"/>
    </location>
</feature>
<dbReference type="PANTHER" id="PTHR47870:SF2">
    <property type="entry name" value="FORMATE-DEPENDENT NITRITE REDUCTASE COMPLEX SUBUNIT NRFF"/>
    <property type="match status" value="1"/>
</dbReference>
<dbReference type="InterPro" id="IPR011990">
    <property type="entry name" value="TPR-like_helical_dom_sf"/>
</dbReference>
<name>A0ABD4ZN40_9LACO</name>
<organism evidence="2 3">
    <name type="scientific">Lactobacillus paragasseri</name>
    <dbReference type="NCBI Taxonomy" id="2107999"/>
    <lineage>
        <taxon>Bacteria</taxon>
        <taxon>Bacillati</taxon>
        <taxon>Bacillota</taxon>
        <taxon>Bacilli</taxon>
        <taxon>Lactobacillales</taxon>
        <taxon>Lactobacillaceae</taxon>
        <taxon>Lactobacillus</taxon>
    </lineage>
</organism>